<name>A0A168KP09_ABSGL</name>
<reference evidence="3" key="1">
    <citation type="submission" date="2016-04" db="EMBL/GenBank/DDBJ databases">
        <authorList>
            <person name="Evans L.H."/>
            <person name="Alamgir A."/>
            <person name="Owens N."/>
            <person name="Weber N.D."/>
            <person name="Virtaneva K."/>
            <person name="Barbian K."/>
            <person name="Babar A."/>
            <person name="Rosenke K."/>
        </authorList>
    </citation>
    <scope>NUCLEOTIDE SEQUENCE [LARGE SCALE GENOMIC DNA]</scope>
    <source>
        <strain evidence="3">CBS 101.48</strain>
    </source>
</reference>
<dbReference type="InParanoid" id="A0A168KP09"/>
<proteinExistence type="predicted"/>
<dbReference type="PROSITE" id="PS50010">
    <property type="entry name" value="DH_2"/>
    <property type="match status" value="1"/>
</dbReference>
<dbReference type="GO" id="GO:0005737">
    <property type="term" value="C:cytoplasm"/>
    <property type="evidence" value="ECO:0007669"/>
    <property type="project" value="TreeGrafter"/>
</dbReference>
<dbReference type="EMBL" id="LT550138">
    <property type="protein sequence ID" value="SAL95091.1"/>
    <property type="molecule type" value="Genomic_DNA"/>
</dbReference>
<dbReference type="PANTHER" id="PTHR12673:SF159">
    <property type="entry name" value="LD03170P"/>
    <property type="match status" value="1"/>
</dbReference>
<evidence type="ECO:0000256" key="1">
    <source>
        <dbReference type="SAM" id="MobiDB-lite"/>
    </source>
</evidence>
<dbReference type="PANTHER" id="PTHR12673">
    <property type="entry name" value="FACIOGENITAL DYSPLASIA PROTEIN"/>
    <property type="match status" value="1"/>
</dbReference>
<feature type="domain" description="DH" evidence="2">
    <location>
        <begin position="284"/>
        <end position="410"/>
    </location>
</feature>
<feature type="non-terminal residue" evidence="3">
    <location>
        <position position="461"/>
    </location>
</feature>
<evidence type="ECO:0000313" key="4">
    <source>
        <dbReference type="Proteomes" id="UP000078561"/>
    </source>
</evidence>
<feature type="region of interest" description="Disordered" evidence="1">
    <location>
        <begin position="229"/>
        <end position="256"/>
    </location>
</feature>
<dbReference type="AlphaFoldDB" id="A0A168KP09"/>
<feature type="compositionally biased region" description="Polar residues" evidence="1">
    <location>
        <begin position="229"/>
        <end position="239"/>
    </location>
</feature>
<dbReference type="InterPro" id="IPR000219">
    <property type="entry name" value="DH_dom"/>
</dbReference>
<dbReference type="OrthoDB" id="660555at2759"/>
<dbReference type="Proteomes" id="UP000078561">
    <property type="component" value="Unassembled WGS sequence"/>
</dbReference>
<feature type="region of interest" description="Disordered" evidence="1">
    <location>
        <begin position="91"/>
        <end position="115"/>
    </location>
</feature>
<sequence length="461" mass="51950">MSPPTCAFNSTVDGLNWTESAMDTALFTWNDWTLKVNPDDQHTSFTTQSPLQLSNHTYQEQLQEAAALTPLSPSASASPDGQQQLFNNTRRSSSALENNKVHSTEPTTAYDHQHPLSAEKQDYQHRKRYSALHFDSSTNPRLDPTALSALFHDIEPQSAPVSPTYNVSRRPSISSRIIKKTFDMKSLFVTTFDRYRKDNLEREQTALTIWRSTFEQSLRKGPITMATTSCISSSSADPESTSNSTSTSASSSTLSSTWTPPLAYISNDGLTSFLRHQISKSSQYARFIMMELVSTEENYMRDLYIVKAVRQKKKKEWKFMDPLLNASQQPRPIINNRDIRTIFAFIPQLLLLSATLVHHLKAAIKISETNGPGGHTTDMDTTTEIPCDLVGRILYDLEPSFDIYIYYAVNFGIFNGKKRNQEDGSLQLFDSPHTTNHTLLSYLERSSETLAQESLIGQISD</sequence>
<dbReference type="GO" id="GO:0005085">
    <property type="term" value="F:guanyl-nucleotide exchange factor activity"/>
    <property type="evidence" value="ECO:0007669"/>
    <property type="project" value="InterPro"/>
</dbReference>
<dbReference type="STRING" id="4829.A0A168KP09"/>
<protein>
    <recommendedName>
        <fullName evidence="2">DH domain-containing protein</fullName>
    </recommendedName>
</protein>
<dbReference type="InterPro" id="IPR051092">
    <property type="entry name" value="FYVE_RhoGEF_PH"/>
</dbReference>
<dbReference type="Gene3D" id="1.20.900.10">
    <property type="entry name" value="Dbl homology (DH) domain"/>
    <property type="match status" value="1"/>
</dbReference>
<feature type="compositionally biased region" description="Low complexity" evidence="1">
    <location>
        <begin position="240"/>
        <end position="256"/>
    </location>
</feature>
<organism evidence="3">
    <name type="scientific">Absidia glauca</name>
    <name type="common">Pin mould</name>
    <dbReference type="NCBI Taxonomy" id="4829"/>
    <lineage>
        <taxon>Eukaryota</taxon>
        <taxon>Fungi</taxon>
        <taxon>Fungi incertae sedis</taxon>
        <taxon>Mucoromycota</taxon>
        <taxon>Mucoromycotina</taxon>
        <taxon>Mucoromycetes</taxon>
        <taxon>Mucorales</taxon>
        <taxon>Cunninghamellaceae</taxon>
        <taxon>Absidia</taxon>
    </lineage>
</organism>
<keyword evidence="4" id="KW-1185">Reference proteome</keyword>
<gene>
    <name evidence="3" type="primary">ABSGL_00390.1 scaffold 495</name>
</gene>
<dbReference type="Pfam" id="PF00621">
    <property type="entry name" value="RhoGEF"/>
    <property type="match status" value="1"/>
</dbReference>
<dbReference type="InterPro" id="IPR035899">
    <property type="entry name" value="DBL_dom_sf"/>
</dbReference>
<evidence type="ECO:0000259" key="2">
    <source>
        <dbReference type="PROSITE" id="PS50010"/>
    </source>
</evidence>
<accession>A0A168KP09</accession>
<dbReference type="SUPFAM" id="SSF48065">
    <property type="entry name" value="DBL homology domain (DH-domain)"/>
    <property type="match status" value="1"/>
</dbReference>
<evidence type="ECO:0000313" key="3">
    <source>
        <dbReference type="EMBL" id="SAL95091.1"/>
    </source>
</evidence>